<dbReference type="PROSITE" id="PS51746">
    <property type="entry name" value="PPM_2"/>
    <property type="match status" value="1"/>
</dbReference>
<dbReference type="HOGENOM" id="CLU_013173_1_1_1"/>
<dbReference type="InterPro" id="IPR036457">
    <property type="entry name" value="PPM-type-like_dom_sf"/>
</dbReference>
<dbReference type="OrthoDB" id="10264738at2759"/>
<keyword evidence="3 5" id="KW-0378">Hydrolase</keyword>
<dbReference type="CDD" id="cd00143">
    <property type="entry name" value="PP2Cc"/>
    <property type="match status" value="1"/>
</dbReference>
<dbReference type="RefSeq" id="XP_014656687.1">
    <property type="nucleotide sequence ID" value="XM_014801201.1"/>
</dbReference>
<keyword evidence="4 5" id="KW-0904">Protein phosphatase</keyword>
<dbReference type="Proteomes" id="UP000053758">
    <property type="component" value="Unassembled WGS sequence"/>
</dbReference>
<dbReference type="GO" id="GO:0004722">
    <property type="term" value="F:protein serine/threonine phosphatase activity"/>
    <property type="evidence" value="ECO:0007669"/>
    <property type="project" value="InterPro"/>
</dbReference>
<dbReference type="AlphaFoldDB" id="A0A081CE04"/>
<evidence type="ECO:0000313" key="6">
    <source>
        <dbReference type="EMBL" id="GAK64900.1"/>
    </source>
</evidence>
<keyword evidence="7" id="KW-1185">Reference proteome</keyword>
<evidence type="ECO:0000313" key="7">
    <source>
        <dbReference type="Proteomes" id="UP000053758"/>
    </source>
</evidence>
<dbReference type="SUPFAM" id="SSF81606">
    <property type="entry name" value="PP2C-like"/>
    <property type="match status" value="1"/>
</dbReference>
<protein>
    <submittedName>
        <fullName evidence="6">Protein serine/threonine phosphatase 2C</fullName>
    </submittedName>
</protein>
<reference evidence="7" key="1">
    <citation type="journal article" date="2014" name="Genome Announc.">
        <title>Draft Genome Sequence of the Yeast Pseudozyma antarctica Type Strain JCM10317, a Producer of the Glycolipid Biosurfactants, Mannosylerythritol Lipids.</title>
        <authorList>
            <person name="Saika A."/>
            <person name="Koike H."/>
            <person name="Hori T."/>
            <person name="Fukuoka T."/>
            <person name="Sato S."/>
            <person name="Habe H."/>
            <person name="Kitamoto D."/>
            <person name="Morita T."/>
        </authorList>
    </citation>
    <scope>NUCLEOTIDE SEQUENCE [LARGE SCALE GENOMIC DNA]</scope>
    <source>
        <strain evidence="7">JCM 10317</strain>
    </source>
</reference>
<dbReference type="SMART" id="SM00332">
    <property type="entry name" value="PP2Cc"/>
    <property type="match status" value="1"/>
</dbReference>
<dbReference type="PANTHER" id="PTHR13832:SF837">
    <property type="entry name" value="PROTEIN PHOSPHATASE 2C-LIKE DOMAIN-CONTAINING PROTEIN 1"/>
    <property type="match status" value="1"/>
</dbReference>
<comment type="similarity">
    <text evidence="1 5">Belongs to the PP2C family.</text>
</comment>
<dbReference type="GO" id="GO:0046872">
    <property type="term" value="F:metal ion binding"/>
    <property type="evidence" value="ECO:0007669"/>
    <property type="project" value="UniProtKB-KW"/>
</dbReference>
<evidence type="ECO:0000256" key="5">
    <source>
        <dbReference type="RuleBase" id="RU003465"/>
    </source>
</evidence>
<accession>A0A081CE04</accession>
<dbReference type="InterPro" id="IPR015655">
    <property type="entry name" value="PP2C"/>
</dbReference>
<keyword evidence="2" id="KW-0479">Metal-binding</keyword>
<dbReference type="Pfam" id="PF00481">
    <property type="entry name" value="PP2C"/>
    <property type="match status" value="2"/>
</dbReference>
<sequence>MAARKKRQVDAESAPVTVAEGMHTHGVLNQHPNSFRSQGSSDGSGASKPEVPSGPAFRIGFAEDPNSRFRRAMEDAHAFVYDFGDVPGQGFFGIFDGHAGKDSAEWCGRNFHQQLLANISSSPEKPVPDLLNSTFHSVDKELANLAAQTGTSSGCTAAVAFLRVEDDAGSKGDQASSEDTAPAAEGTTERAQSGTGLWGKISKRFESSDHADKAQPSQAARRVLYTANVGDTRAVLCRNGQAVRLTYDHKGSDAQEAKRITDAGGFVMNNRVNGVLAVTRSLGDSNMKEFVVGSPYTTETVLGSEDSFLIIACDGLWDVAEDQEAVDRIRDIQDPQQAAEKLVQHALSEFSTDNTSIMVIRFAQ</sequence>
<evidence type="ECO:0000256" key="3">
    <source>
        <dbReference type="ARBA" id="ARBA00022801"/>
    </source>
</evidence>
<organism evidence="6 7">
    <name type="scientific">Pseudozyma antarctica</name>
    <name type="common">Yeast</name>
    <name type="synonym">Candida antarctica</name>
    <dbReference type="NCBI Taxonomy" id="84753"/>
    <lineage>
        <taxon>Eukaryota</taxon>
        <taxon>Fungi</taxon>
        <taxon>Dikarya</taxon>
        <taxon>Basidiomycota</taxon>
        <taxon>Ustilaginomycotina</taxon>
        <taxon>Ustilaginomycetes</taxon>
        <taxon>Ustilaginales</taxon>
        <taxon>Ustilaginaceae</taxon>
        <taxon>Moesziomyces</taxon>
    </lineage>
</organism>
<dbReference type="PROSITE" id="PS01032">
    <property type="entry name" value="PPM_1"/>
    <property type="match status" value="1"/>
</dbReference>
<dbReference type="InterPro" id="IPR000222">
    <property type="entry name" value="PP2C_BS"/>
</dbReference>
<dbReference type="PANTHER" id="PTHR13832">
    <property type="entry name" value="PROTEIN PHOSPHATASE 2C"/>
    <property type="match status" value="1"/>
</dbReference>
<evidence type="ECO:0000256" key="4">
    <source>
        <dbReference type="ARBA" id="ARBA00022912"/>
    </source>
</evidence>
<name>A0A081CE04_PSEA2</name>
<proteinExistence type="inferred from homology"/>
<gene>
    <name evidence="6" type="ORF">PAN0_007c3116</name>
</gene>
<dbReference type="EMBL" id="DF830074">
    <property type="protein sequence ID" value="GAK64900.1"/>
    <property type="molecule type" value="Genomic_DNA"/>
</dbReference>
<dbReference type="Gene3D" id="3.60.40.10">
    <property type="entry name" value="PPM-type phosphatase domain"/>
    <property type="match status" value="1"/>
</dbReference>
<dbReference type="GeneID" id="26303928"/>
<evidence type="ECO:0000256" key="1">
    <source>
        <dbReference type="ARBA" id="ARBA00006702"/>
    </source>
</evidence>
<evidence type="ECO:0000256" key="2">
    <source>
        <dbReference type="ARBA" id="ARBA00022723"/>
    </source>
</evidence>
<dbReference type="InterPro" id="IPR001932">
    <property type="entry name" value="PPM-type_phosphatase-like_dom"/>
</dbReference>